<feature type="transmembrane region" description="Helical" evidence="1">
    <location>
        <begin position="91"/>
        <end position="107"/>
    </location>
</feature>
<accession>A0A3N9Y6U7</accession>
<reference evidence="2 3" key="1">
    <citation type="submission" date="2018-05" db="EMBL/GenBank/DDBJ databases">
        <title>Micromonospora from Atacama Desert.</title>
        <authorList>
            <person name="Carro L."/>
            <person name="Goodfellow M."/>
            <person name="Klenk H.-P."/>
        </authorList>
    </citation>
    <scope>NUCLEOTIDE SEQUENCE [LARGE SCALE GENOMIC DNA]</scope>
    <source>
        <strain evidence="2 3">LB32</strain>
    </source>
</reference>
<dbReference type="AlphaFoldDB" id="A0A3N9Y6U7"/>
<comment type="caution">
    <text evidence="2">The sequence shown here is derived from an EMBL/GenBank/DDBJ whole genome shotgun (WGS) entry which is preliminary data.</text>
</comment>
<evidence type="ECO:0000313" key="3">
    <source>
        <dbReference type="Proteomes" id="UP000266889"/>
    </source>
</evidence>
<name>A0A3N9Y6U7_9ACTN</name>
<evidence type="ECO:0000313" key="2">
    <source>
        <dbReference type="EMBL" id="RQX15177.1"/>
    </source>
</evidence>
<dbReference type="Pfam" id="PF06197">
    <property type="entry name" value="DUF998"/>
    <property type="match status" value="1"/>
</dbReference>
<dbReference type="InterPro" id="IPR009339">
    <property type="entry name" value="DUF998"/>
</dbReference>
<proteinExistence type="predicted"/>
<keyword evidence="1" id="KW-0472">Membrane</keyword>
<feature type="transmembrane region" description="Helical" evidence="1">
    <location>
        <begin position="119"/>
        <end position="138"/>
    </location>
</feature>
<keyword evidence="3" id="KW-1185">Reference proteome</keyword>
<evidence type="ECO:0000256" key="1">
    <source>
        <dbReference type="SAM" id="Phobius"/>
    </source>
</evidence>
<keyword evidence="1" id="KW-0812">Transmembrane</keyword>
<organism evidence="2 3">
    <name type="scientific">Micromonospora arida</name>
    <dbReference type="NCBI Taxonomy" id="2203715"/>
    <lineage>
        <taxon>Bacteria</taxon>
        <taxon>Bacillati</taxon>
        <taxon>Actinomycetota</taxon>
        <taxon>Actinomycetes</taxon>
        <taxon>Micromonosporales</taxon>
        <taxon>Micromonosporaceae</taxon>
        <taxon>Micromonospora</taxon>
    </lineage>
</organism>
<gene>
    <name evidence="2" type="ORF">DLJ58_00550</name>
</gene>
<keyword evidence="1" id="KW-1133">Transmembrane helix</keyword>
<feature type="transmembrane region" description="Helical" evidence="1">
    <location>
        <begin position="62"/>
        <end position="84"/>
    </location>
</feature>
<feature type="transmembrane region" description="Helical" evidence="1">
    <location>
        <begin position="159"/>
        <end position="180"/>
    </location>
</feature>
<protein>
    <submittedName>
        <fullName evidence="2">DUF998 domain-containing protein</fullName>
    </submittedName>
</protein>
<dbReference type="Proteomes" id="UP000266889">
    <property type="component" value="Unassembled WGS sequence"/>
</dbReference>
<dbReference type="EMBL" id="QGSY01000041">
    <property type="protein sequence ID" value="RQX15177.1"/>
    <property type="molecule type" value="Genomic_DNA"/>
</dbReference>
<sequence length="221" mass="22604">MLRSHRYDRPMSAVPRWALLSAGGAPLFLIGGWTLAQAAQDDGFDPVRQTISALAATGADDRWIMTIGLAGLGLCHLTTALGLVSAAPAGRALLALGGLATLVLVAFPQNATGSSTTHVVAAGVAFGALAVWPALAVPRRAAPSLAREHRHPPGEGPAPVRRVALAAAVVLLGLVGWFAVEFFTDGAWIGLTERLAAAAEAGVPLAAVLVSRRRPRPSGPG</sequence>